<keyword evidence="3" id="KW-1185">Reference proteome</keyword>
<evidence type="ECO:0000256" key="1">
    <source>
        <dbReference type="SAM" id="Phobius"/>
    </source>
</evidence>
<proteinExistence type="predicted"/>
<comment type="caution">
    <text evidence="2">The sequence shown here is derived from an EMBL/GenBank/DDBJ whole genome shotgun (WGS) entry which is preliminary data.</text>
</comment>
<organism evidence="2 3">
    <name type="scientific">Tritrichomonas musculus</name>
    <dbReference type="NCBI Taxonomy" id="1915356"/>
    <lineage>
        <taxon>Eukaryota</taxon>
        <taxon>Metamonada</taxon>
        <taxon>Parabasalia</taxon>
        <taxon>Tritrichomonadida</taxon>
        <taxon>Tritrichomonadidae</taxon>
        <taxon>Tritrichomonas</taxon>
    </lineage>
</organism>
<protein>
    <recommendedName>
        <fullName evidence="4">Transmembrane protein</fullName>
    </recommendedName>
</protein>
<keyword evidence="1" id="KW-0472">Membrane</keyword>
<keyword evidence="1" id="KW-1133">Transmembrane helix</keyword>
<evidence type="ECO:0008006" key="4">
    <source>
        <dbReference type="Google" id="ProtNLM"/>
    </source>
</evidence>
<evidence type="ECO:0000313" key="2">
    <source>
        <dbReference type="EMBL" id="KAK8860656.1"/>
    </source>
</evidence>
<dbReference type="Proteomes" id="UP001470230">
    <property type="component" value="Unassembled WGS sequence"/>
</dbReference>
<sequence>MRSASSKIQQITFLRSTLNRFSSNFYYSSTSFNNIYKSHKFEFVSFSNFIDTPIKLEETHITNFTYTSQKAISVYSDVFISYCTFKNCQSKTNSGGALFVSTPSSKVEGSSIIKFQLKFSTFYNCSALSSGAIYVQFAGDITINSICFNNCESTISNQAGFIDVIVEQPIESHIDIKYISFFRCPGKESSLSSGKGMKNCFQIKSEKISFAIKYLNSSFNDNNNDKGCVLTLTGLTDVEISFPIIINNTGSDAFSMLRVASLALIDGLFAYNYFYVAPFNSYGYINVEQPYQIFLYSIDYLYNDVYQEKGVTGTITVYAAKCQIDPPDSPFGYGVLLTINNPRNGVRSPVDFNAKFFPDSCFYVKQPATSPVSKSIKNSADFIVYCIFGACGFIIIALTTVLIVYCVIKKNKLRKWIEENESSKQNTSICSTSFVDNLAE</sequence>
<evidence type="ECO:0000313" key="3">
    <source>
        <dbReference type="Proteomes" id="UP001470230"/>
    </source>
</evidence>
<dbReference type="EMBL" id="JAPFFF010000018">
    <property type="protein sequence ID" value="KAK8860656.1"/>
    <property type="molecule type" value="Genomic_DNA"/>
</dbReference>
<feature type="transmembrane region" description="Helical" evidence="1">
    <location>
        <begin position="382"/>
        <end position="408"/>
    </location>
</feature>
<accession>A0ABR2ICD3</accession>
<gene>
    <name evidence="2" type="ORF">M9Y10_012321</name>
</gene>
<name>A0ABR2ICD3_9EUKA</name>
<reference evidence="2 3" key="1">
    <citation type="submission" date="2024-04" db="EMBL/GenBank/DDBJ databases">
        <title>Tritrichomonas musculus Genome.</title>
        <authorList>
            <person name="Alves-Ferreira E."/>
            <person name="Grigg M."/>
            <person name="Lorenzi H."/>
            <person name="Galac M."/>
        </authorList>
    </citation>
    <scope>NUCLEOTIDE SEQUENCE [LARGE SCALE GENOMIC DNA]</scope>
    <source>
        <strain evidence="2 3">EAF2021</strain>
    </source>
</reference>
<keyword evidence="1" id="KW-0812">Transmembrane</keyword>